<accession>A0A1C3H5G9</accession>
<dbReference type="Gene3D" id="2.40.160.90">
    <property type="match status" value="1"/>
</dbReference>
<feature type="region of interest" description="Disordered" evidence="1">
    <location>
        <begin position="26"/>
        <end position="48"/>
    </location>
</feature>
<evidence type="ECO:0000259" key="2">
    <source>
        <dbReference type="Pfam" id="PF01298"/>
    </source>
</evidence>
<dbReference type="PROSITE" id="PS51257">
    <property type="entry name" value="PROKAR_LIPOPROTEIN"/>
    <property type="match status" value="1"/>
</dbReference>
<proteinExistence type="predicted"/>
<gene>
    <name evidence="3" type="ORF">CHUV0807_1706</name>
</gene>
<organism evidence="3 4">
    <name type="scientific">Cardiobacterium hominis</name>
    <dbReference type="NCBI Taxonomy" id="2718"/>
    <lineage>
        <taxon>Bacteria</taxon>
        <taxon>Pseudomonadati</taxon>
        <taxon>Pseudomonadota</taxon>
        <taxon>Gammaproteobacteria</taxon>
        <taxon>Cardiobacteriales</taxon>
        <taxon>Cardiobacteriaceae</taxon>
        <taxon>Cardiobacterium</taxon>
    </lineage>
</organism>
<dbReference type="EMBL" id="FKLO01000057">
    <property type="protein sequence ID" value="SAM67075.1"/>
    <property type="molecule type" value="Genomic_DNA"/>
</dbReference>
<sequence length="281" mass="31112">MKQHLTLSLLTTALLTACGGVYNEHPAVDPPGPKADNPAPPPDMPSSDFQIDRHIALTTGVHHRHYDDGLHKTLETDITKTSDYSNTAITPKDSKMPRLRLPTYYSSTKEGNILIYGSLDGKGTINKHDNLAYKSFQMSAPSYRFSQFGMFNVDNGYTSFWRGQQVTKMPQEGLFYYQGDSIVGFLNDKGIVEHIERGTANAAVDFGLKRLNFTLNSPGYQGKSSGIISYNGQEKEANFYSSRNSQEGIKGKFAGENAEEMVGRYVDSAKKIDAVFGAKRQ</sequence>
<dbReference type="AlphaFoldDB" id="A0A1C3H5G9"/>
<feature type="domain" description="Transferrin-binding protein B C-lobe/N-lobe beta-barrel" evidence="2">
    <location>
        <begin position="169"/>
        <end position="280"/>
    </location>
</feature>
<dbReference type="InterPro" id="IPR011250">
    <property type="entry name" value="OMP/PagP_B-barrel"/>
</dbReference>
<dbReference type="Proteomes" id="UP000190837">
    <property type="component" value="Unassembled WGS sequence"/>
</dbReference>
<evidence type="ECO:0000313" key="4">
    <source>
        <dbReference type="Proteomes" id="UP000190837"/>
    </source>
</evidence>
<reference evidence="4" key="1">
    <citation type="submission" date="2016-04" db="EMBL/GenBank/DDBJ databases">
        <authorList>
            <person name="Tagini F."/>
        </authorList>
    </citation>
    <scope>NUCLEOTIDE SEQUENCE [LARGE SCALE GENOMIC DNA]</scope>
    <source>
        <strain evidence="4">CHUV0807</strain>
    </source>
</reference>
<evidence type="ECO:0000313" key="3">
    <source>
        <dbReference type="EMBL" id="SAM67075.1"/>
    </source>
</evidence>
<dbReference type="RefSeq" id="WP_079541186.1">
    <property type="nucleotide sequence ID" value="NZ_FKLO01000057.1"/>
</dbReference>
<evidence type="ECO:0000256" key="1">
    <source>
        <dbReference type="SAM" id="MobiDB-lite"/>
    </source>
</evidence>
<dbReference type="SUPFAM" id="SSF56925">
    <property type="entry name" value="OMPA-like"/>
    <property type="match status" value="1"/>
</dbReference>
<dbReference type="InterPro" id="IPR001677">
    <property type="entry name" value="TbpB_B_D"/>
</dbReference>
<protein>
    <recommendedName>
        <fullName evidence="2">Transferrin-binding protein B C-lobe/N-lobe beta-barrel domain-containing protein</fullName>
    </recommendedName>
</protein>
<name>A0A1C3H5G9_9GAMM</name>
<dbReference type="Pfam" id="PF01298">
    <property type="entry name" value="TbpB_B_D"/>
    <property type="match status" value="1"/>
</dbReference>
<feature type="compositionally biased region" description="Pro residues" evidence="1">
    <location>
        <begin position="28"/>
        <end position="44"/>
    </location>
</feature>